<gene>
    <name evidence="1" type="ORF">AVDCRST_MAG84-5471</name>
</gene>
<dbReference type="EMBL" id="CADCTZ010001273">
    <property type="protein sequence ID" value="CAA9388276.1"/>
    <property type="molecule type" value="Genomic_DNA"/>
</dbReference>
<sequence>MNFSLKSKIFGSPRLKSGAYLRFLTGHKHLLLNTRSAA</sequence>
<reference evidence="1" key="1">
    <citation type="submission" date="2020-02" db="EMBL/GenBank/DDBJ databases">
        <authorList>
            <person name="Meier V. D."/>
        </authorList>
    </citation>
    <scope>NUCLEOTIDE SEQUENCE</scope>
    <source>
        <strain evidence="1">AVDCRST_MAG84</strain>
    </source>
</reference>
<name>A0A6J4NIV4_9CYAN</name>
<accession>A0A6J4NIV4</accession>
<organism evidence="1">
    <name type="scientific">uncultured Microcoleus sp</name>
    <dbReference type="NCBI Taxonomy" id="259945"/>
    <lineage>
        <taxon>Bacteria</taxon>
        <taxon>Bacillati</taxon>
        <taxon>Cyanobacteriota</taxon>
        <taxon>Cyanophyceae</taxon>
        <taxon>Oscillatoriophycideae</taxon>
        <taxon>Oscillatoriales</taxon>
        <taxon>Microcoleaceae</taxon>
        <taxon>Microcoleus</taxon>
        <taxon>environmental samples</taxon>
    </lineage>
</organism>
<protein>
    <submittedName>
        <fullName evidence="1">Uncharacterized protein</fullName>
    </submittedName>
</protein>
<dbReference type="AlphaFoldDB" id="A0A6J4NIV4"/>
<proteinExistence type="predicted"/>
<evidence type="ECO:0000313" key="1">
    <source>
        <dbReference type="EMBL" id="CAA9388276.1"/>
    </source>
</evidence>